<dbReference type="PANTHER" id="PTHR37825">
    <property type="entry name" value="TRNA(MET) CYTIDINE ACETATE LIGASE"/>
    <property type="match status" value="1"/>
</dbReference>
<keyword evidence="2" id="KW-0547">Nucleotide-binding</keyword>
<dbReference type="InParanoid" id="A0A5R8QAG0"/>
<proteinExistence type="inferred from homology"/>
<dbReference type="InterPro" id="IPR008513">
    <property type="entry name" value="tRNA(Met)_cyd_acetate_ligase"/>
</dbReference>
<dbReference type="GO" id="GO:0006400">
    <property type="term" value="P:tRNA modification"/>
    <property type="evidence" value="ECO:0007669"/>
    <property type="project" value="UniProtKB-UniRule"/>
</dbReference>
<evidence type="ECO:0000313" key="4">
    <source>
        <dbReference type="Proteomes" id="UP000306912"/>
    </source>
</evidence>
<comment type="function">
    <text evidence="2">Catalyzes the formation of N(4)-acetylcytidine (ac(4)C) at the wobble position of elongator tRNA(Met), using acetate and ATP as substrates. First activates an acetate ion to form acetyladenylate (Ac-AMP) and then transfers the acetyl group to tRNA to form ac(4)C34.</text>
</comment>
<feature type="binding site" evidence="2">
    <location>
        <position position="127"/>
    </location>
    <ligand>
        <name>ATP</name>
        <dbReference type="ChEBI" id="CHEBI:30616"/>
    </ligand>
</feature>
<dbReference type="AlphaFoldDB" id="A0A5R8QAG0"/>
<dbReference type="Pfam" id="PF05636">
    <property type="entry name" value="HIGH_NTase1"/>
    <property type="match status" value="2"/>
</dbReference>
<keyword evidence="2" id="KW-0694">RNA-binding</keyword>
<feature type="binding site" evidence="2">
    <location>
        <position position="107"/>
    </location>
    <ligand>
        <name>ATP</name>
        <dbReference type="ChEBI" id="CHEBI:30616"/>
    </ligand>
</feature>
<dbReference type="OrthoDB" id="9769796at2"/>
<dbReference type="FunCoup" id="A0A5R8QAG0">
    <property type="interactions" value="21"/>
</dbReference>
<keyword evidence="2" id="KW-0963">Cytoplasm</keyword>
<keyword evidence="1 2" id="KW-0819">tRNA processing</keyword>
<dbReference type="GO" id="GO:0000049">
    <property type="term" value="F:tRNA binding"/>
    <property type="evidence" value="ECO:0007669"/>
    <property type="project" value="UniProtKB-KW"/>
</dbReference>
<evidence type="ECO:0000313" key="3">
    <source>
        <dbReference type="EMBL" id="TLG72893.1"/>
    </source>
</evidence>
<evidence type="ECO:0000256" key="2">
    <source>
        <dbReference type="HAMAP-Rule" id="MF_01539"/>
    </source>
</evidence>
<dbReference type="InterPro" id="IPR014729">
    <property type="entry name" value="Rossmann-like_a/b/a_fold"/>
</dbReference>
<comment type="subcellular location">
    <subcellularLocation>
        <location evidence="2">Cytoplasm</location>
    </subcellularLocation>
</comment>
<dbReference type="Gene3D" id="3.40.50.620">
    <property type="entry name" value="HUPs"/>
    <property type="match status" value="1"/>
</dbReference>
<comment type="similarity">
    <text evidence="2">Belongs to the TmcAL family.</text>
</comment>
<sequence length="363" mass="40737">MRWLATMEAIGIIVEYNPFHNGHMHHLQQAKTQFPDATIIAVMSGHFLQRGIPAILNKWQRAELAIIHSIDIVIELPYASSVQRADIFARNAVQLLAAMNIKALVFGSESADVETLTQLTSQPTEANDILGYYYIQAIQALGNKIQAMAIPRLESQYNQETLGETTIASATAIRQALNDGRTISNYVPAATAKLLTSGNYPASEAYYNFIRHRILVNPDDLKDIALVAEGIENRLYDAALEAQDYNAWLNLVATTRYRKNHLNRLATHILTGTTWQQLDTAANNLDYLRVLGLSSRGQNYLRHNREHFPLPVITSLSRQTSLNAELELRATTAYALLFQHHNITALLEREYNKKPILGGIIHD</sequence>
<evidence type="ECO:0000256" key="1">
    <source>
        <dbReference type="ARBA" id="ARBA00022694"/>
    </source>
</evidence>
<accession>A0A5R8QAG0</accession>
<gene>
    <name evidence="2" type="primary">tmcAL</name>
    <name evidence="3" type="ORF">FEZ08_07550</name>
</gene>
<dbReference type="SUPFAM" id="SSF52374">
    <property type="entry name" value="Nucleotidylyl transferase"/>
    <property type="match status" value="1"/>
</dbReference>
<protein>
    <recommendedName>
        <fullName evidence="2">tRNA(Met) cytidine acetate ligase</fullName>
        <ecNumber evidence="2">6.3.4.-</ecNumber>
    </recommendedName>
</protein>
<reference evidence="3 4" key="1">
    <citation type="submission" date="2019-05" db="EMBL/GenBank/DDBJ databases">
        <title>Culicoidintestinum kansasii gen. nov., sp. nov. from the gastrointestinal tract of the biting midge, Culicoides sonorensis.</title>
        <authorList>
            <person name="Neupane S."/>
            <person name="Ghosh A."/>
            <person name="Gunther S."/>
            <person name="Martin K."/>
            <person name="Zurek L."/>
        </authorList>
    </citation>
    <scope>NUCLEOTIDE SEQUENCE [LARGE SCALE GENOMIC DNA]</scope>
    <source>
        <strain evidence="3 4">CS-1</strain>
    </source>
</reference>
<comment type="caution">
    <text evidence="2">Lacks conserved residue(s) required for the propagation of feature annotation.</text>
</comment>
<dbReference type="PANTHER" id="PTHR37825:SF1">
    <property type="entry name" value="TRNA(MET) CYTIDINE ACETATE LIGASE"/>
    <property type="match status" value="1"/>
</dbReference>
<dbReference type="Proteomes" id="UP000306912">
    <property type="component" value="Unassembled WGS sequence"/>
</dbReference>
<dbReference type="HAMAP" id="MF_01539">
    <property type="entry name" value="TmcAL"/>
    <property type="match status" value="1"/>
</dbReference>
<keyword evidence="4" id="KW-1185">Reference proteome</keyword>
<dbReference type="EMBL" id="VBWP01000006">
    <property type="protein sequence ID" value="TLG72893.1"/>
    <property type="molecule type" value="Genomic_DNA"/>
</dbReference>
<keyword evidence="2" id="KW-0067">ATP-binding</keyword>
<organism evidence="3 4">
    <name type="scientific">Culicoidibacter larvae</name>
    <dbReference type="NCBI Taxonomy" id="2579976"/>
    <lineage>
        <taxon>Bacteria</taxon>
        <taxon>Bacillati</taxon>
        <taxon>Bacillota</taxon>
        <taxon>Culicoidibacteria</taxon>
        <taxon>Culicoidibacterales</taxon>
        <taxon>Culicoidibacteraceae</taxon>
        <taxon>Culicoidibacter</taxon>
    </lineage>
</organism>
<keyword evidence="2" id="KW-0820">tRNA-binding</keyword>
<dbReference type="GO" id="GO:0005524">
    <property type="term" value="F:ATP binding"/>
    <property type="evidence" value="ECO:0007669"/>
    <property type="project" value="UniProtKB-KW"/>
</dbReference>
<comment type="caution">
    <text evidence="3">The sequence shown here is derived from an EMBL/GenBank/DDBJ whole genome shotgun (WGS) entry which is preliminary data.</text>
</comment>
<dbReference type="GO" id="GO:0016879">
    <property type="term" value="F:ligase activity, forming carbon-nitrogen bonds"/>
    <property type="evidence" value="ECO:0007669"/>
    <property type="project" value="UniProtKB-UniRule"/>
</dbReference>
<keyword evidence="2" id="KW-0436">Ligase</keyword>
<name>A0A5R8QAG0_9FIRM</name>
<comment type="catalytic activity">
    <reaction evidence="2">
        <text>cytidine(34) in elongator tRNA(Met) + acetate + ATP = N(4)-acetylcytidine(34) in elongator tRNA(Met) + AMP + diphosphate</text>
        <dbReference type="Rhea" id="RHEA:58144"/>
        <dbReference type="Rhea" id="RHEA-COMP:10693"/>
        <dbReference type="Rhea" id="RHEA-COMP:10694"/>
        <dbReference type="ChEBI" id="CHEBI:30089"/>
        <dbReference type="ChEBI" id="CHEBI:30616"/>
        <dbReference type="ChEBI" id="CHEBI:33019"/>
        <dbReference type="ChEBI" id="CHEBI:74900"/>
        <dbReference type="ChEBI" id="CHEBI:82748"/>
        <dbReference type="ChEBI" id="CHEBI:456215"/>
    </reaction>
</comment>
<dbReference type="GO" id="GO:0005737">
    <property type="term" value="C:cytoplasm"/>
    <property type="evidence" value="ECO:0007669"/>
    <property type="project" value="UniProtKB-SubCell"/>
</dbReference>
<feature type="binding site" evidence="2">
    <location>
        <position position="152"/>
    </location>
    <ligand>
        <name>ATP</name>
        <dbReference type="ChEBI" id="CHEBI:30616"/>
    </ligand>
</feature>
<feature type="binding site" evidence="2">
    <location>
        <begin position="13"/>
        <end position="26"/>
    </location>
    <ligand>
        <name>ATP</name>
        <dbReference type="ChEBI" id="CHEBI:30616"/>
    </ligand>
</feature>
<dbReference type="EC" id="6.3.4.-" evidence="2"/>